<dbReference type="GO" id="GO:1901135">
    <property type="term" value="P:carbohydrate derivative metabolic process"/>
    <property type="evidence" value="ECO:0007669"/>
    <property type="project" value="InterPro"/>
</dbReference>
<accession>A0A2T0GUA4</accession>
<evidence type="ECO:0008006" key="3">
    <source>
        <dbReference type="Google" id="ProtNLM"/>
    </source>
</evidence>
<dbReference type="STRING" id="1050202.GCA_000384035_02828"/>
<dbReference type="InParanoid" id="A0A2T0GUA4"/>
<dbReference type="GO" id="GO:0097367">
    <property type="term" value="F:carbohydrate derivative binding"/>
    <property type="evidence" value="ECO:0007669"/>
    <property type="project" value="InterPro"/>
</dbReference>
<name>A0A2T0GUA4_ACTMO</name>
<comment type="caution">
    <text evidence="1">The sequence shown here is derived from an EMBL/GenBank/DDBJ whole genome shotgun (WGS) entry which is preliminary data.</text>
</comment>
<gene>
    <name evidence="1" type="ORF">CEP50_14325</name>
</gene>
<dbReference type="RefSeq" id="WP_106114459.1">
    <property type="nucleotide sequence ID" value="NZ_PVSR01000027.1"/>
</dbReference>
<dbReference type="SUPFAM" id="SSF53697">
    <property type="entry name" value="SIS domain"/>
    <property type="match status" value="1"/>
</dbReference>
<dbReference type="InterPro" id="IPR046348">
    <property type="entry name" value="SIS_dom_sf"/>
</dbReference>
<reference evidence="1 2" key="1">
    <citation type="submission" date="2018-03" db="EMBL/GenBank/DDBJ databases">
        <title>Actinopolyspora mortivallis from Sahara, screening for active biomolecules.</title>
        <authorList>
            <person name="Selama O."/>
            <person name="Wellington E.M.H."/>
            <person name="Hacene H."/>
        </authorList>
    </citation>
    <scope>NUCLEOTIDE SEQUENCE [LARGE SCALE GENOMIC DNA]</scope>
    <source>
        <strain evidence="1 2">M5A</strain>
    </source>
</reference>
<dbReference type="Proteomes" id="UP000239352">
    <property type="component" value="Unassembled WGS sequence"/>
</dbReference>
<sequence>MRVVLDDSMLDDQRRLFEADTRGLLRQAALAGAQVRSAAHSAAEVGLDVLDGQRPRALVLLARPGVGAAACDALAALLGSSCPVPVVRTEVVPSWIGPLDVVFAHGPDGGDRELAESLEVAGRRGAGVVLATPDEGPVAAAVAGRARTVPPRVPVAAGLDFAHVFTVGACLLEALGLLRIDTEELADALDERAAATHPAHESSWNPAKNLALRLADRMPLLWGVDELATAVAGHGAFVLGCYGGLPCDVGEYAQAVNRYALYDRAASAGGEAELFADPGEGTAGLRVLLLTTRVGERAGFLEQRATAALPGADVLSPPETAREDATLRAGLLAVGFDMAAVYLGLASGLLDGHQRSMLATS</sequence>
<proteinExistence type="predicted"/>
<evidence type="ECO:0000313" key="2">
    <source>
        <dbReference type="Proteomes" id="UP000239352"/>
    </source>
</evidence>
<dbReference type="AlphaFoldDB" id="A0A2T0GUA4"/>
<evidence type="ECO:0000313" key="1">
    <source>
        <dbReference type="EMBL" id="PRW62682.1"/>
    </source>
</evidence>
<dbReference type="EMBL" id="PVSR01000027">
    <property type="protein sequence ID" value="PRW62682.1"/>
    <property type="molecule type" value="Genomic_DNA"/>
</dbReference>
<organism evidence="1 2">
    <name type="scientific">Actinopolyspora mortivallis</name>
    <dbReference type="NCBI Taxonomy" id="33906"/>
    <lineage>
        <taxon>Bacteria</taxon>
        <taxon>Bacillati</taxon>
        <taxon>Actinomycetota</taxon>
        <taxon>Actinomycetes</taxon>
        <taxon>Actinopolysporales</taxon>
        <taxon>Actinopolysporaceae</taxon>
        <taxon>Actinopolyspora</taxon>
    </lineage>
</organism>
<protein>
    <recommendedName>
        <fullName evidence="3">Bifunctional glucose-6-phosphate/mannose-6-phosphate isomerase C-terminal domain-containing protein</fullName>
    </recommendedName>
</protein>
<keyword evidence="2" id="KW-1185">Reference proteome</keyword>